<gene>
    <name evidence="1" type="ORF">N306_02532</name>
</gene>
<proteinExistence type="predicted"/>
<dbReference type="Proteomes" id="UP000053605">
    <property type="component" value="Unassembled WGS sequence"/>
</dbReference>
<keyword evidence="2" id="KW-1185">Reference proteome</keyword>
<evidence type="ECO:0000313" key="2">
    <source>
        <dbReference type="Proteomes" id="UP000053605"/>
    </source>
</evidence>
<organism evidence="1 2">
    <name type="scientific">Opisthocomus hoazin</name>
    <name type="common">Hoatzin</name>
    <name type="synonym">Phasianus hoazin</name>
    <dbReference type="NCBI Taxonomy" id="30419"/>
    <lineage>
        <taxon>Eukaryota</taxon>
        <taxon>Metazoa</taxon>
        <taxon>Chordata</taxon>
        <taxon>Craniata</taxon>
        <taxon>Vertebrata</taxon>
        <taxon>Euteleostomi</taxon>
        <taxon>Archelosauria</taxon>
        <taxon>Archosauria</taxon>
        <taxon>Dinosauria</taxon>
        <taxon>Saurischia</taxon>
        <taxon>Theropoda</taxon>
        <taxon>Coelurosauria</taxon>
        <taxon>Aves</taxon>
        <taxon>Neognathae</taxon>
        <taxon>Neoaves</taxon>
        <taxon>Opisthocomiformes</taxon>
        <taxon>Opisthocomidae</taxon>
        <taxon>Opisthocomus</taxon>
    </lineage>
</organism>
<dbReference type="PhylomeDB" id="A0A091WCD7"/>
<evidence type="ECO:0008006" key="3">
    <source>
        <dbReference type="Google" id="ProtNLM"/>
    </source>
</evidence>
<sequence>NGSKLKGVRFRLDIRKKFFTVGVVRPWHRLPSETVDAPSLAVFKARLDGALSSLV</sequence>
<feature type="non-terminal residue" evidence="1">
    <location>
        <position position="1"/>
    </location>
</feature>
<protein>
    <recommendedName>
        <fullName evidence="3">Nidogen G2 beta-barrel domain-containing protein</fullName>
    </recommendedName>
</protein>
<dbReference type="EMBL" id="KK735253">
    <property type="protein sequence ID" value="KFR13352.1"/>
    <property type="molecule type" value="Genomic_DNA"/>
</dbReference>
<reference evidence="1 2" key="1">
    <citation type="submission" date="2014-04" db="EMBL/GenBank/DDBJ databases">
        <title>Genome evolution of avian class.</title>
        <authorList>
            <person name="Zhang G."/>
            <person name="Li C."/>
        </authorList>
    </citation>
    <scope>NUCLEOTIDE SEQUENCE [LARGE SCALE GENOMIC DNA]</scope>
    <source>
        <strain evidence="1">BGI_N306</strain>
    </source>
</reference>
<name>A0A091WCD7_OPIHO</name>
<evidence type="ECO:0000313" key="1">
    <source>
        <dbReference type="EMBL" id="KFR13352.1"/>
    </source>
</evidence>
<accession>A0A091WCD7</accession>
<feature type="non-terminal residue" evidence="1">
    <location>
        <position position="55"/>
    </location>
</feature>
<dbReference type="AlphaFoldDB" id="A0A091WCD7"/>